<name>A0A096MF68_POEFO</name>
<sequence length="82" mass="9327">SRNTTPQQRGYWEHWGKQGETGTSLLYSSSGKQPTSALGEQRSEVPPCIARVREGGRRERCRRWEERLGVRVEGITDSPLDI</sequence>
<proteinExistence type="predicted"/>
<reference evidence="1" key="3">
    <citation type="submission" date="2025-09" db="UniProtKB">
        <authorList>
            <consortium name="Ensembl"/>
        </authorList>
    </citation>
    <scope>IDENTIFICATION</scope>
</reference>
<evidence type="ECO:0000313" key="1">
    <source>
        <dbReference type="Ensembl" id="ENSPFOP00000030059.1"/>
    </source>
</evidence>
<dbReference type="Proteomes" id="UP000028760">
    <property type="component" value="Unassembled WGS sequence"/>
</dbReference>
<dbReference type="Ensembl" id="ENSPFOT00000024456.1">
    <property type="protein sequence ID" value="ENSPFOP00000030059.1"/>
    <property type="gene ID" value="ENSPFOG00000024758.1"/>
</dbReference>
<organism evidence="1 2">
    <name type="scientific">Poecilia formosa</name>
    <name type="common">Amazon molly</name>
    <name type="synonym">Limia formosa</name>
    <dbReference type="NCBI Taxonomy" id="48698"/>
    <lineage>
        <taxon>Eukaryota</taxon>
        <taxon>Metazoa</taxon>
        <taxon>Chordata</taxon>
        <taxon>Craniata</taxon>
        <taxon>Vertebrata</taxon>
        <taxon>Euteleostomi</taxon>
        <taxon>Actinopterygii</taxon>
        <taxon>Neopterygii</taxon>
        <taxon>Teleostei</taxon>
        <taxon>Neoteleostei</taxon>
        <taxon>Acanthomorphata</taxon>
        <taxon>Ovalentaria</taxon>
        <taxon>Atherinomorphae</taxon>
        <taxon>Cyprinodontiformes</taxon>
        <taxon>Poeciliidae</taxon>
        <taxon>Poeciliinae</taxon>
        <taxon>Poecilia</taxon>
    </lineage>
</organism>
<keyword evidence="2" id="KW-1185">Reference proteome</keyword>
<accession>A0A096MF68</accession>
<dbReference type="EMBL" id="AYCK01008794">
    <property type="status" value="NOT_ANNOTATED_CDS"/>
    <property type="molecule type" value="Genomic_DNA"/>
</dbReference>
<evidence type="ECO:0000313" key="2">
    <source>
        <dbReference type="Proteomes" id="UP000028760"/>
    </source>
</evidence>
<reference evidence="1" key="2">
    <citation type="submission" date="2025-08" db="UniProtKB">
        <authorList>
            <consortium name="Ensembl"/>
        </authorList>
    </citation>
    <scope>IDENTIFICATION</scope>
</reference>
<protein>
    <submittedName>
        <fullName evidence="1">Uncharacterized protein</fullName>
    </submittedName>
</protein>
<reference evidence="2" key="1">
    <citation type="submission" date="2013-10" db="EMBL/GenBank/DDBJ databases">
        <authorList>
            <person name="Schartl M."/>
            <person name="Warren W."/>
        </authorList>
    </citation>
    <scope>NUCLEOTIDE SEQUENCE [LARGE SCALE GENOMIC DNA]</scope>
    <source>
        <strain evidence="2">female</strain>
    </source>
</reference>
<dbReference type="AlphaFoldDB" id="A0A096MF68"/>